<dbReference type="InterPro" id="IPR018227">
    <property type="entry name" value="Amino_acid_transport_2"/>
</dbReference>
<keyword evidence="5 9" id="KW-0812">Transmembrane</keyword>
<feature type="transmembrane region" description="Helical" evidence="9">
    <location>
        <begin position="76"/>
        <end position="100"/>
    </location>
</feature>
<dbReference type="PRINTS" id="PR00166">
    <property type="entry name" value="AROAAPRMEASE"/>
</dbReference>
<keyword evidence="11" id="KW-1185">Reference proteome</keyword>
<dbReference type="InterPro" id="IPR013059">
    <property type="entry name" value="Trp_tyr_transpt"/>
</dbReference>
<dbReference type="EMBL" id="CWGJ01000010">
    <property type="protein sequence ID" value="CRX37927.1"/>
    <property type="molecule type" value="Genomic_DNA"/>
</dbReference>
<dbReference type="PANTHER" id="PTHR46997:SF2">
    <property type="entry name" value="TYROSINE-SPECIFIC TRANSPORT SYSTEM"/>
    <property type="match status" value="1"/>
</dbReference>
<evidence type="ECO:0000256" key="3">
    <source>
        <dbReference type="ARBA" id="ARBA00022475"/>
    </source>
</evidence>
<evidence type="ECO:0000256" key="6">
    <source>
        <dbReference type="ARBA" id="ARBA00022970"/>
    </source>
</evidence>
<evidence type="ECO:0000256" key="2">
    <source>
        <dbReference type="ARBA" id="ARBA00022448"/>
    </source>
</evidence>
<evidence type="ECO:0000256" key="7">
    <source>
        <dbReference type="ARBA" id="ARBA00022989"/>
    </source>
</evidence>
<dbReference type="AlphaFoldDB" id="A0A0H5DNR6"/>
<dbReference type="RefSeq" id="WP_098037790.1">
    <property type="nucleotide sequence ID" value="NZ_CWGJ01000010.1"/>
</dbReference>
<comment type="subcellular location">
    <subcellularLocation>
        <location evidence="1">Cell inner membrane</location>
        <topology evidence="1">Multi-pass membrane protein</topology>
    </subcellularLocation>
</comment>
<feature type="transmembrane region" description="Helical" evidence="9">
    <location>
        <begin position="314"/>
        <end position="333"/>
    </location>
</feature>
<feature type="transmembrane region" description="Helical" evidence="9">
    <location>
        <begin position="186"/>
        <end position="207"/>
    </location>
</feature>
<feature type="transmembrane region" description="Helical" evidence="9">
    <location>
        <begin position="339"/>
        <end position="362"/>
    </location>
</feature>
<dbReference type="Gene3D" id="1.20.1740.10">
    <property type="entry name" value="Amino acid/polyamine transporter I"/>
    <property type="match status" value="1"/>
</dbReference>
<dbReference type="GO" id="GO:0015173">
    <property type="term" value="F:aromatic amino acid transmembrane transporter activity"/>
    <property type="evidence" value="ECO:0007669"/>
    <property type="project" value="InterPro"/>
</dbReference>
<keyword evidence="7 9" id="KW-1133">Transmembrane helix</keyword>
<feature type="transmembrane region" description="Helical" evidence="9">
    <location>
        <begin position="120"/>
        <end position="140"/>
    </location>
</feature>
<feature type="transmembrane region" description="Helical" evidence="9">
    <location>
        <begin position="219"/>
        <end position="242"/>
    </location>
</feature>
<keyword evidence="8 9" id="KW-0472">Membrane</keyword>
<keyword evidence="3" id="KW-1003">Cell membrane</keyword>
<evidence type="ECO:0000256" key="1">
    <source>
        <dbReference type="ARBA" id="ARBA00004429"/>
    </source>
</evidence>
<organism evidence="10 11">
    <name type="scientific">Estrella lausannensis</name>
    <dbReference type="NCBI Taxonomy" id="483423"/>
    <lineage>
        <taxon>Bacteria</taxon>
        <taxon>Pseudomonadati</taxon>
        <taxon>Chlamydiota</taxon>
        <taxon>Chlamydiia</taxon>
        <taxon>Parachlamydiales</taxon>
        <taxon>Candidatus Criblamydiaceae</taxon>
        <taxon>Estrella</taxon>
    </lineage>
</organism>
<evidence type="ECO:0000313" key="10">
    <source>
        <dbReference type="EMBL" id="CRX37927.1"/>
    </source>
</evidence>
<keyword evidence="6" id="KW-0029">Amino-acid transport</keyword>
<evidence type="ECO:0000256" key="5">
    <source>
        <dbReference type="ARBA" id="ARBA00022692"/>
    </source>
</evidence>
<dbReference type="GO" id="GO:0003333">
    <property type="term" value="P:amino acid transmembrane transport"/>
    <property type="evidence" value="ECO:0007669"/>
    <property type="project" value="InterPro"/>
</dbReference>
<evidence type="ECO:0000313" key="11">
    <source>
        <dbReference type="Proteomes" id="UP000220251"/>
    </source>
</evidence>
<reference evidence="11" key="1">
    <citation type="submission" date="2015-06" db="EMBL/GenBank/DDBJ databases">
        <authorList>
            <person name="Bertelli C."/>
        </authorList>
    </citation>
    <scope>NUCLEOTIDE SEQUENCE [LARGE SCALE GENOMIC DNA]</scope>
    <source>
        <strain evidence="11">CRIB-30</strain>
    </source>
</reference>
<dbReference type="PANTHER" id="PTHR46997">
    <property type="entry name" value="LOW AFFINITY TRYPTOPHAN PERMEASE-RELATED"/>
    <property type="match status" value="1"/>
</dbReference>
<evidence type="ECO:0000256" key="4">
    <source>
        <dbReference type="ARBA" id="ARBA00022519"/>
    </source>
</evidence>
<dbReference type="Proteomes" id="UP000220251">
    <property type="component" value="Unassembled WGS sequence"/>
</dbReference>
<proteinExistence type="predicted"/>
<name>A0A0H5DNR6_9BACT</name>
<dbReference type="OrthoDB" id="19865at2"/>
<dbReference type="GO" id="GO:0005886">
    <property type="term" value="C:plasma membrane"/>
    <property type="evidence" value="ECO:0007669"/>
    <property type="project" value="UniProtKB-SubCell"/>
</dbReference>
<feature type="transmembrane region" description="Helical" evidence="9">
    <location>
        <begin position="7"/>
        <end position="26"/>
    </location>
</feature>
<feature type="transmembrane region" description="Helical" evidence="9">
    <location>
        <begin position="147"/>
        <end position="166"/>
    </location>
</feature>
<accession>A0A0H5DNR6</accession>
<keyword evidence="4" id="KW-0997">Cell inner membrane</keyword>
<gene>
    <name evidence="10" type="ORF">ELAC_0572</name>
</gene>
<evidence type="ECO:0000256" key="9">
    <source>
        <dbReference type="SAM" id="Phobius"/>
    </source>
</evidence>
<feature type="transmembrane region" description="Helical" evidence="9">
    <location>
        <begin position="277"/>
        <end position="302"/>
    </location>
</feature>
<feature type="transmembrane region" description="Helical" evidence="9">
    <location>
        <begin position="32"/>
        <end position="55"/>
    </location>
</feature>
<evidence type="ECO:0000256" key="8">
    <source>
        <dbReference type="ARBA" id="ARBA00023136"/>
    </source>
</evidence>
<keyword evidence="2" id="KW-0813">Transport</keyword>
<feature type="transmembrane region" description="Helical" evidence="9">
    <location>
        <begin position="374"/>
        <end position="396"/>
    </location>
</feature>
<protein>
    <submittedName>
        <fullName evidence="10">Amino acid permease</fullName>
    </submittedName>
</protein>
<dbReference type="Pfam" id="PF03222">
    <property type="entry name" value="Trp_Tyr_perm"/>
    <property type="match status" value="1"/>
</dbReference>
<sequence>MKRTGPILLVAGTCIGSGMIALPLVLAKLGLVPSIVLMLLMWLLMYYTSLINLELNLQAGKGLALGELGRKFSGPIAEWTGIISLKLLSYSLLAVFIYGGSSIVQEYLVAKMAWRVSLESVASVFALVAAVALTLPIHLIDYCNRMLFITLLGVVAILIVGLAVTIDWSNLPLFPTGEWESSSLAVILPVVFTSFGFQVIFHTLTNYCNKNAKVLKQVFFFGSLTPALVYILWTSSILGAVYNDNPAFYAEMVAGDAQVGELILALSEINRWQSVQLLVWGISLLAIFTSVIGVGVGLVDSIKSMLPAKGPQGLRTMIASFATVAPAFLAVIFVPDAFISVLGFAGMILAVIAVLLPVYLFTQLKAKKLHYQELKGRLLIVISVVAALVVIASELYSMM</sequence>